<keyword evidence="3" id="KW-1185">Reference proteome</keyword>
<dbReference type="AlphaFoldDB" id="A0A058ZG93"/>
<accession>A0A058ZG93</accession>
<feature type="compositionally biased region" description="Polar residues" evidence="1">
    <location>
        <begin position="386"/>
        <end position="395"/>
    </location>
</feature>
<feature type="region of interest" description="Disordered" evidence="1">
    <location>
        <begin position="347"/>
        <end position="395"/>
    </location>
</feature>
<sequence length="424" mass="42093">MKPPFIPRPSDTGDTTYFERRNERADVRRQLKSHGSMDLLAAVASGEVVPEDGPASRSGSPLPTGGMSPFRTGSPAPGSHGGGLLSPVASGSPRGSATGSGLLAGSRSRSGSTQSRQSVISIGGAAGGPGGQTISRFCSQSPALCRVSPVPAGRPVPGYCQCACPCACTCSCSCLRLDSPGHAHSKPKIVLPCSFEAPPRPASRLFFRRAPADPPAVAVASTCSRSAHCSSRPALCQAGPGTGGCACAEVLAAALAGAGLVASGCQALAEGVGSPSGPLVGSRVHSPVVAAGVASSPASLLSGGGGSGGSPFVLVSDGGPVSPPTMAHALRPSPSVGSLLSAVGGGACSSSSSPAGGPPRETVARHQRNLSDTGGVFKDGRRRSSGVHSEANSAQEDFMKLFTSASQGEDRLEVFSFVSRGSQR</sequence>
<name>A0A058ZG93_FONAL</name>
<feature type="compositionally biased region" description="Low complexity" evidence="1">
    <location>
        <begin position="347"/>
        <end position="359"/>
    </location>
</feature>
<evidence type="ECO:0000313" key="3">
    <source>
        <dbReference type="Proteomes" id="UP000030693"/>
    </source>
</evidence>
<organism evidence="2">
    <name type="scientific">Fonticula alba</name>
    <name type="common">Slime mold</name>
    <dbReference type="NCBI Taxonomy" id="691883"/>
    <lineage>
        <taxon>Eukaryota</taxon>
        <taxon>Rotosphaerida</taxon>
        <taxon>Fonticulaceae</taxon>
        <taxon>Fonticula</taxon>
    </lineage>
</organism>
<dbReference type="RefSeq" id="XP_009493121.1">
    <property type="nucleotide sequence ID" value="XM_009494846.1"/>
</dbReference>
<proteinExistence type="predicted"/>
<feature type="compositionally biased region" description="Low complexity" evidence="1">
    <location>
        <begin position="95"/>
        <end position="118"/>
    </location>
</feature>
<feature type="compositionally biased region" description="Basic and acidic residues" evidence="1">
    <location>
        <begin position="17"/>
        <end position="29"/>
    </location>
</feature>
<dbReference type="Proteomes" id="UP000030693">
    <property type="component" value="Unassembled WGS sequence"/>
</dbReference>
<feature type="region of interest" description="Disordered" evidence="1">
    <location>
        <begin position="1"/>
        <end position="126"/>
    </location>
</feature>
<dbReference type="EMBL" id="KB932201">
    <property type="protein sequence ID" value="KCV73420.1"/>
    <property type="molecule type" value="Genomic_DNA"/>
</dbReference>
<protein>
    <submittedName>
        <fullName evidence="2">Uncharacterized protein</fullName>
    </submittedName>
</protein>
<dbReference type="GeneID" id="20525682"/>
<reference evidence="2" key="1">
    <citation type="submission" date="2013-04" db="EMBL/GenBank/DDBJ databases">
        <title>The Genome Sequence of Fonticula alba ATCC 38817.</title>
        <authorList>
            <consortium name="The Broad Institute Genomics Platform"/>
            <person name="Russ C."/>
            <person name="Cuomo C."/>
            <person name="Burger G."/>
            <person name="Gray M.W."/>
            <person name="Holland P.W.H."/>
            <person name="King N."/>
            <person name="Lang F.B.F."/>
            <person name="Roger A.J."/>
            <person name="Ruiz-Trillo I."/>
            <person name="Brown M."/>
            <person name="Walker B."/>
            <person name="Young S."/>
            <person name="Zeng Q."/>
            <person name="Gargeya S."/>
            <person name="Fitzgerald M."/>
            <person name="Haas B."/>
            <person name="Abouelleil A."/>
            <person name="Allen A.W."/>
            <person name="Alvarado L."/>
            <person name="Arachchi H.M."/>
            <person name="Berlin A.M."/>
            <person name="Chapman S.B."/>
            <person name="Gainer-Dewar J."/>
            <person name="Goldberg J."/>
            <person name="Griggs A."/>
            <person name="Gujja S."/>
            <person name="Hansen M."/>
            <person name="Howarth C."/>
            <person name="Imamovic A."/>
            <person name="Ireland A."/>
            <person name="Larimer J."/>
            <person name="McCowan C."/>
            <person name="Murphy C."/>
            <person name="Pearson M."/>
            <person name="Poon T.W."/>
            <person name="Priest M."/>
            <person name="Roberts A."/>
            <person name="Saif S."/>
            <person name="Shea T."/>
            <person name="Sisk P."/>
            <person name="Sykes S."/>
            <person name="Wortman J."/>
            <person name="Nusbaum C."/>
            <person name="Birren B."/>
        </authorList>
    </citation>
    <scope>NUCLEOTIDE SEQUENCE [LARGE SCALE GENOMIC DNA]</scope>
    <source>
        <strain evidence="2">ATCC 38817</strain>
    </source>
</reference>
<evidence type="ECO:0000313" key="2">
    <source>
        <dbReference type="EMBL" id="KCV73420.1"/>
    </source>
</evidence>
<gene>
    <name evidence="2" type="ORF">H696_00957</name>
</gene>
<evidence type="ECO:0000256" key="1">
    <source>
        <dbReference type="SAM" id="MobiDB-lite"/>
    </source>
</evidence>